<keyword evidence="3 7" id="KW-0812">Transmembrane</keyword>
<feature type="region of interest" description="Disordered" evidence="6">
    <location>
        <begin position="555"/>
        <end position="580"/>
    </location>
</feature>
<feature type="transmembrane region" description="Helical" evidence="7">
    <location>
        <begin position="73"/>
        <end position="94"/>
    </location>
</feature>
<evidence type="ECO:0000256" key="1">
    <source>
        <dbReference type="ARBA" id="ARBA00004141"/>
    </source>
</evidence>
<feature type="transmembrane region" description="Helical" evidence="7">
    <location>
        <begin position="42"/>
        <end position="61"/>
    </location>
</feature>
<evidence type="ECO:0000256" key="3">
    <source>
        <dbReference type="ARBA" id="ARBA00022692"/>
    </source>
</evidence>
<feature type="transmembrane region" description="Helical" evidence="7">
    <location>
        <begin position="521"/>
        <end position="544"/>
    </location>
</feature>
<evidence type="ECO:0000313" key="10">
    <source>
        <dbReference type="Proteomes" id="UP000827092"/>
    </source>
</evidence>
<dbReference type="SUPFAM" id="SSF103473">
    <property type="entry name" value="MFS general substrate transporter"/>
    <property type="match status" value="1"/>
</dbReference>
<gene>
    <name evidence="9" type="ORF">JTE90_028926</name>
</gene>
<evidence type="ECO:0000256" key="6">
    <source>
        <dbReference type="SAM" id="MobiDB-lite"/>
    </source>
</evidence>
<comment type="subcellular location">
    <subcellularLocation>
        <location evidence="1">Membrane</location>
        <topology evidence="1">Multi-pass membrane protein</topology>
    </subcellularLocation>
</comment>
<evidence type="ECO:0000256" key="4">
    <source>
        <dbReference type="ARBA" id="ARBA00022989"/>
    </source>
</evidence>
<dbReference type="InterPro" id="IPR024989">
    <property type="entry name" value="MFS_assoc_dom"/>
</dbReference>
<evidence type="ECO:0000256" key="5">
    <source>
        <dbReference type="ARBA" id="ARBA00023136"/>
    </source>
</evidence>
<feature type="compositionally biased region" description="Polar residues" evidence="6">
    <location>
        <begin position="560"/>
        <end position="576"/>
    </location>
</feature>
<name>A0AAV6VIK8_9ARAC</name>
<dbReference type="PANTHER" id="PTHR16172">
    <property type="entry name" value="MAJOR FACILITATOR SUPERFAMILY DOMAIN-CONTAINING PROTEIN 6-LIKE"/>
    <property type="match status" value="1"/>
</dbReference>
<protein>
    <recommendedName>
        <fullName evidence="8">Major facilitator superfamily associated domain-containing protein</fullName>
    </recommendedName>
</protein>
<keyword evidence="4 7" id="KW-1133">Transmembrane helix</keyword>
<evidence type="ECO:0000313" key="9">
    <source>
        <dbReference type="EMBL" id="KAG8195951.1"/>
    </source>
</evidence>
<feature type="transmembrane region" description="Helical" evidence="7">
    <location>
        <begin position="398"/>
        <end position="419"/>
    </location>
</feature>
<keyword evidence="10" id="KW-1185">Reference proteome</keyword>
<dbReference type="CDD" id="cd17335">
    <property type="entry name" value="MFS_MFSD6"/>
    <property type="match status" value="1"/>
</dbReference>
<evidence type="ECO:0000256" key="2">
    <source>
        <dbReference type="ARBA" id="ARBA00005241"/>
    </source>
</evidence>
<reference evidence="9 10" key="1">
    <citation type="journal article" date="2022" name="Nat. Ecol. Evol.">
        <title>A masculinizing supergene underlies an exaggerated male reproductive morph in a spider.</title>
        <authorList>
            <person name="Hendrickx F."/>
            <person name="De Corte Z."/>
            <person name="Sonet G."/>
            <person name="Van Belleghem S.M."/>
            <person name="Kostlbacher S."/>
            <person name="Vangestel C."/>
        </authorList>
    </citation>
    <scope>NUCLEOTIDE SEQUENCE [LARGE SCALE GENOMIC DNA]</scope>
    <source>
        <strain evidence="9">W744_W776</strain>
    </source>
</reference>
<feature type="transmembrane region" description="Helical" evidence="7">
    <location>
        <begin position="322"/>
        <end position="341"/>
    </location>
</feature>
<dbReference type="InterPro" id="IPR036259">
    <property type="entry name" value="MFS_trans_sf"/>
</dbReference>
<dbReference type="Proteomes" id="UP000827092">
    <property type="component" value="Unassembled WGS sequence"/>
</dbReference>
<feature type="transmembrane region" description="Helical" evidence="7">
    <location>
        <begin position="290"/>
        <end position="310"/>
    </location>
</feature>
<dbReference type="AlphaFoldDB" id="A0AAV6VIK8"/>
<accession>A0AAV6VIK8</accession>
<keyword evidence="5 7" id="KW-0472">Membrane</keyword>
<feature type="transmembrane region" description="Helical" evidence="7">
    <location>
        <begin position="431"/>
        <end position="450"/>
    </location>
</feature>
<comment type="similarity">
    <text evidence="2">Belongs to the major facilitator superfamily. MFSD6 family.</text>
</comment>
<organism evidence="9 10">
    <name type="scientific">Oedothorax gibbosus</name>
    <dbReference type="NCBI Taxonomy" id="931172"/>
    <lineage>
        <taxon>Eukaryota</taxon>
        <taxon>Metazoa</taxon>
        <taxon>Ecdysozoa</taxon>
        <taxon>Arthropoda</taxon>
        <taxon>Chelicerata</taxon>
        <taxon>Arachnida</taxon>
        <taxon>Araneae</taxon>
        <taxon>Araneomorphae</taxon>
        <taxon>Entelegynae</taxon>
        <taxon>Araneoidea</taxon>
        <taxon>Linyphiidae</taxon>
        <taxon>Erigoninae</taxon>
        <taxon>Oedothorax</taxon>
    </lineage>
</organism>
<dbReference type="GO" id="GO:0016020">
    <property type="term" value="C:membrane"/>
    <property type="evidence" value="ECO:0007669"/>
    <property type="project" value="UniProtKB-SubCell"/>
</dbReference>
<dbReference type="PANTHER" id="PTHR16172:SF41">
    <property type="entry name" value="MAJOR FACILITATOR SUPERFAMILY DOMAIN-CONTAINING PROTEIN 6-LIKE"/>
    <property type="match status" value="1"/>
</dbReference>
<evidence type="ECO:0000256" key="7">
    <source>
        <dbReference type="SAM" id="Phobius"/>
    </source>
</evidence>
<sequence length="595" mass="66206">MQHYRLFYISEDYSSNALKTNIRKMKLFSCKNVNGKLLPMKFVMFGWFGASACALPYMTVHMKELGLTVEETAVVYTLLPITQFLSAPIAGFIGDRLGKYRDVLLLSIVMTIILATALLYVPPVSVNDLHETVSATFMCDGSHSLDAQCSNLRKIENMTTNATRICQFSCSDFEVDKYWNITINSISSNLCTYDSSLSNLNNETIPLCSIIPSNIRSNCSIICTEKSSEYVHVVTPEEARSRRRITFCLYSALRIVYNIFSAIGFTLVNSSAIALTETSDESGEYGRQRLWAMVAMAIFSPLAGILVDVMSTDTVINYAPAFHTHNILALLTCIAVWYLDFEMEDAPASYMETFKNFWKIVRSPSIFFLLIVVFWLGTMWGFLESFLFWFMIELNSPTYMMGLTVTVGSLVGLPFLYYARLIVAKVGHAHLLSLAVFMYMIRCVGCSFLIDPWWIMPFEILEIFTYHLMWVAAATYAANLSPPGLLATIQGFIEGVHYGVGQGSGSLIGGALMSTWGSRSAFRVMGGISGGVALIYSILHLTWLKKEKVDQRSRRASVKSYGSQKQGSGRKNSTLSYGGADGNGTVMSNIVHSAT</sequence>
<feature type="domain" description="Major facilitator superfamily associated" evidence="8">
    <location>
        <begin position="39"/>
        <end position="524"/>
    </location>
</feature>
<dbReference type="InterPro" id="IPR051717">
    <property type="entry name" value="MFS_MFSD6"/>
</dbReference>
<feature type="transmembrane region" description="Helical" evidence="7">
    <location>
        <begin position="255"/>
        <end position="278"/>
    </location>
</feature>
<dbReference type="Pfam" id="PF12832">
    <property type="entry name" value="MFS_1_like"/>
    <property type="match status" value="1"/>
</dbReference>
<dbReference type="EMBL" id="JAFNEN010000075">
    <property type="protein sequence ID" value="KAG8195951.1"/>
    <property type="molecule type" value="Genomic_DNA"/>
</dbReference>
<comment type="caution">
    <text evidence="9">The sequence shown here is derived from an EMBL/GenBank/DDBJ whole genome shotgun (WGS) entry which is preliminary data.</text>
</comment>
<feature type="transmembrane region" description="Helical" evidence="7">
    <location>
        <begin position="366"/>
        <end position="392"/>
    </location>
</feature>
<evidence type="ECO:0000259" key="8">
    <source>
        <dbReference type="Pfam" id="PF12832"/>
    </source>
</evidence>
<feature type="transmembrane region" description="Helical" evidence="7">
    <location>
        <begin position="103"/>
        <end position="121"/>
    </location>
</feature>
<proteinExistence type="inferred from homology"/>
<dbReference type="Gene3D" id="1.20.1250.20">
    <property type="entry name" value="MFS general substrate transporter like domains"/>
    <property type="match status" value="3"/>
</dbReference>